<comment type="catalytic activity">
    <reaction evidence="1">
        <text>L-glutamyl-[protein] + S-adenosyl-L-methionine = [protein]-L-glutamate 5-O-methyl ester + S-adenosyl-L-homocysteine</text>
        <dbReference type="Rhea" id="RHEA:24452"/>
        <dbReference type="Rhea" id="RHEA-COMP:10208"/>
        <dbReference type="Rhea" id="RHEA-COMP:10311"/>
        <dbReference type="ChEBI" id="CHEBI:29973"/>
        <dbReference type="ChEBI" id="CHEBI:57856"/>
        <dbReference type="ChEBI" id="CHEBI:59789"/>
        <dbReference type="ChEBI" id="CHEBI:82795"/>
        <dbReference type="EC" id="2.1.1.80"/>
    </reaction>
</comment>
<gene>
    <name evidence="6" type="ORF">GXY80_11025</name>
</gene>
<protein>
    <recommendedName>
        <fullName evidence="2">protein-glutamate O-methyltransferase</fullName>
        <ecNumber evidence="2">2.1.1.80</ecNumber>
    </recommendedName>
</protein>
<dbReference type="InterPro" id="IPR022641">
    <property type="entry name" value="CheR_N"/>
</dbReference>
<organism evidence="6 7">
    <name type="scientific">Syntrophorhabdus aromaticivorans</name>
    <dbReference type="NCBI Taxonomy" id="328301"/>
    <lineage>
        <taxon>Bacteria</taxon>
        <taxon>Pseudomonadati</taxon>
        <taxon>Thermodesulfobacteriota</taxon>
        <taxon>Syntrophorhabdia</taxon>
        <taxon>Syntrophorhabdales</taxon>
        <taxon>Syntrophorhabdaceae</taxon>
        <taxon>Syntrophorhabdus</taxon>
    </lineage>
</organism>
<dbReference type="GO" id="GO:0032259">
    <property type="term" value="P:methylation"/>
    <property type="evidence" value="ECO:0007669"/>
    <property type="project" value="UniProtKB-KW"/>
</dbReference>
<sequence>MTREEFHLLRDYVYEKSGICFAENKTYLLESRLANRLNELGFGSFEDYYYFLKYGGDKVKSEIINLFDAVTTNETSFFRNPPQLDAFNVIIQKNYLQNGLTETPIRIWSAACSTGEEPYTLVILMLELIEKYRKNIPFIIYGTDISTKALESARAARYTAYSVRNMDEPMKRKYFDEAEGVYHLKEHVKRHVKIDFMNLTETNAYRAYRQMDVIFCRNVLIYFDDKMKKKVIDSLYESLKLRGYLTIGHAESLHNISRAFKPLIFPGTIAYQKG</sequence>
<dbReference type="PANTHER" id="PTHR24422:SF10">
    <property type="entry name" value="CHEMOTAXIS PROTEIN METHYLTRANSFERASE 2"/>
    <property type="match status" value="1"/>
</dbReference>
<dbReference type="InterPro" id="IPR026024">
    <property type="entry name" value="Chemotaxis_MeTrfase_CheR"/>
</dbReference>
<evidence type="ECO:0000313" key="7">
    <source>
        <dbReference type="Proteomes" id="UP000777265"/>
    </source>
</evidence>
<name>A0A351U374_9BACT</name>
<evidence type="ECO:0000256" key="5">
    <source>
        <dbReference type="ARBA" id="ARBA00022691"/>
    </source>
</evidence>
<dbReference type="Pfam" id="PF03705">
    <property type="entry name" value="CheR_N"/>
    <property type="match status" value="1"/>
</dbReference>
<evidence type="ECO:0000313" key="6">
    <source>
        <dbReference type="EMBL" id="NLW35995.1"/>
    </source>
</evidence>
<dbReference type="PROSITE" id="PS50123">
    <property type="entry name" value="CHER"/>
    <property type="match status" value="1"/>
</dbReference>
<evidence type="ECO:0000256" key="2">
    <source>
        <dbReference type="ARBA" id="ARBA00012534"/>
    </source>
</evidence>
<dbReference type="SUPFAM" id="SSF53335">
    <property type="entry name" value="S-adenosyl-L-methionine-dependent methyltransferases"/>
    <property type="match status" value="1"/>
</dbReference>
<dbReference type="Gene3D" id="1.10.155.10">
    <property type="entry name" value="Chemotaxis receptor methyltransferase CheR, N-terminal domain"/>
    <property type="match status" value="1"/>
</dbReference>
<dbReference type="Proteomes" id="UP000777265">
    <property type="component" value="Unassembled WGS sequence"/>
</dbReference>
<dbReference type="STRING" id="909663.GCA_000512235_02398"/>
<dbReference type="Gene3D" id="3.40.50.150">
    <property type="entry name" value="Vaccinia Virus protein VP39"/>
    <property type="match status" value="1"/>
</dbReference>
<accession>A0A351U374</accession>
<dbReference type="PIRSF" id="PIRSF000410">
    <property type="entry name" value="CheR"/>
    <property type="match status" value="1"/>
</dbReference>
<comment type="caution">
    <text evidence="6">The sequence shown here is derived from an EMBL/GenBank/DDBJ whole genome shotgun (WGS) entry which is preliminary data.</text>
</comment>
<evidence type="ECO:0000256" key="3">
    <source>
        <dbReference type="ARBA" id="ARBA00022603"/>
    </source>
</evidence>
<keyword evidence="5" id="KW-0949">S-adenosyl-L-methionine</keyword>
<proteinExistence type="predicted"/>
<evidence type="ECO:0000256" key="1">
    <source>
        <dbReference type="ARBA" id="ARBA00001541"/>
    </source>
</evidence>
<reference evidence="6" key="1">
    <citation type="journal article" date="2020" name="Biotechnol. Biofuels">
        <title>New insights from the biogas microbiome by comprehensive genome-resolved metagenomics of nearly 1600 species originating from multiple anaerobic digesters.</title>
        <authorList>
            <person name="Campanaro S."/>
            <person name="Treu L."/>
            <person name="Rodriguez-R L.M."/>
            <person name="Kovalovszki A."/>
            <person name="Ziels R.M."/>
            <person name="Maus I."/>
            <person name="Zhu X."/>
            <person name="Kougias P.G."/>
            <person name="Basile A."/>
            <person name="Luo G."/>
            <person name="Schluter A."/>
            <person name="Konstantinidis K.T."/>
            <person name="Angelidaki I."/>
        </authorList>
    </citation>
    <scope>NUCLEOTIDE SEQUENCE</scope>
    <source>
        <strain evidence="6">AS06rmzACSIP_7</strain>
    </source>
</reference>
<dbReference type="SUPFAM" id="SSF47757">
    <property type="entry name" value="Chemotaxis receptor methyltransferase CheR, N-terminal domain"/>
    <property type="match status" value="1"/>
</dbReference>
<dbReference type="AlphaFoldDB" id="A0A351U374"/>
<keyword evidence="3" id="KW-0489">Methyltransferase</keyword>
<dbReference type="PRINTS" id="PR00996">
    <property type="entry name" value="CHERMTFRASE"/>
</dbReference>
<dbReference type="InterPro" id="IPR000780">
    <property type="entry name" value="CheR_MeTrfase"/>
</dbReference>
<dbReference type="EMBL" id="JAAYEE010000200">
    <property type="protein sequence ID" value="NLW35995.1"/>
    <property type="molecule type" value="Genomic_DNA"/>
</dbReference>
<dbReference type="InterPro" id="IPR036804">
    <property type="entry name" value="CheR_N_sf"/>
</dbReference>
<dbReference type="PANTHER" id="PTHR24422">
    <property type="entry name" value="CHEMOTAXIS PROTEIN METHYLTRANSFERASE"/>
    <property type="match status" value="1"/>
</dbReference>
<dbReference type="InterPro" id="IPR029063">
    <property type="entry name" value="SAM-dependent_MTases_sf"/>
</dbReference>
<dbReference type="SMART" id="SM00138">
    <property type="entry name" value="MeTrc"/>
    <property type="match status" value="1"/>
</dbReference>
<reference evidence="6" key="2">
    <citation type="submission" date="2020-01" db="EMBL/GenBank/DDBJ databases">
        <authorList>
            <person name="Campanaro S."/>
        </authorList>
    </citation>
    <scope>NUCLEOTIDE SEQUENCE</scope>
    <source>
        <strain evidence="6">AS06rmzACSIP_7</strain>
    </source>
</reference>
<keyword evidence="4" id="KW-0808">Transferase</keyword>
<dbReference type="InterPro" id="IPR022642">
    <property type="entry name" value="CheR_C"/>
</dbReference>
<dbReference type="InterPro" id="IPR050903">
    <property type="entry name" value="Bact_Chemotaxis_MeTrfase"/>
</dbReference>
<dbReference type="Pfam" id="PF01739">
    <property type="entry name" value="CheR"/>
    <property type="match status" value="1"/>
</dbReference>
<evidence type="ECO:0000256" key="4">
    <source>
        <dbReference type="ARBA" id="ARBA00022679"/>
    </source>
</evidence>
<dbReference type="EC" id="2.1.1.80" evidence="2"/>
<dbReference type="GO" id="GO:0008983">
    <property type="term" value="F:protein-glutamate O-methyltransferase activity"/>
    <property type="evidence" value="ECO:0007669"/>
    <property type="project" value="UniProtKB-EC"/>
</dbReference>